<evidence type="ECO:0000313" key="2">
    <source>
        <dbReference type="Proteomes" id="UP000028501"/>
    </source>
</evidence>
<accession>A0A075WFP7</accession>
<sequence>MYSVKDIVKELKVFEMYLSKLKGISTYIQKKTLITGFQRL</sequence>
<gene>
    <name evidence="1" type="ORF">AFULGI_00024840</name>
</gene>
<evidence type="ECO:0000313" key="1">
    <source>
        <dbReference type="EMBL" id="AIG99200.1"/>
    </source>
</evidence>
<organism evidence="1 2">
    <name type="scientific">Archaeoglobus fulgidus DSM 8774</name>
    <dbReference type="NCBI Taxonomy" id="1344584"/>
    <lineage>
        <taxon>Archaea</taxon>
        <taxon>Methanobacteriati</taxon>
        <taxon>Methanobacteriota</taxon>
        <taxon>Archaeoglobi</taxon>
        <taxon>Archaeoglobales</taxon>
        <taxon>Archaeoglobaceae</taxon>
        <taxon>Archaeoglobus</taxon>
    </lineage>
</organism>
<dbReference type="Proteomes" id="UP000028501">
    <property type="component" value="Chromosome"/>
</dbReference>
<protein>
    <submittedName>
        <fullName evidence="1">Uncharacterized protein</fullName>
    </submittedName>
</protein>
<proteinExistence type="predicted"/>
<dbReference type="AlphaFoldDB" id="A0A075WFP7"/>
<dbReference type="EMBL" id="CP006577">
    <property type="protein sequence ID" value="AIG99200.1"/>
    <property type="molecule type" value="Genomic_DNA"/>
</dbReference>
<dbReference type="KEGG" id="afg:AFULGI_00024840"/>
<dbReference type="HOGENOM" id="CLU_3282645_0_0_2"/>
<reference evidence="1 2" key="1">
    <citation type="submission" date="2013-07" db="EMBL/GenBank/DDBJ databases">
        <title>Genome of Archaeoglobus fulgidus.</title>
        <authorList>
            <person name="Fiebig A."/>
            <person name="Birkeland N.-K."/>
        </authorList>
    </citation>
    <scope>NUCLEOTIDE SEQUENCE [LARGE SCALE GENOMIC DNA]</scope>
    <source>
        <strain evidence="1 2">DSM 8774</strain>
    </source>
</reference>
<name>A0A075WFP7_ARCFL</name>